<organism evidence="1 2">
    <name type="scientific">Shewanella dokdonensis</name>
    <dbReference type="NCBI Taxonomy" id="712036"/>
    <lineage>
        <taxon>Bacteria</taxon>
        <taxon>Pseudomonadati</taxon>
        <taxon>Pseudomonadota</taxon>
        <taxon>Gammaproteobacteria</taxon>
        <taxon>Alteromonadales</taxon>
        <taxon>Shewanellaceae</taxon>
        <taxon>Shewanella</taxon>
    </lineage>
</organism>
<dbReference type="Proteomes" id="UP000676428">
    <property type="component" value="Chromosome"/>
</dbReference>
<evidence type="ECO:0000313" key="1">
    <source>
        <dbReference type="EMBL" id="QVK24861.1"/>
    </source>
</evidence>
<name>A0ABX8DLL6_9GAMM</name>
<accession>A0ABX8DLL6</accession>
<proteinExistence type="predicted"/>
<dbReference type="EMBL" id="CP074572">
    <property type="protein sequence ID" value="QVK24861.1"/>
    <property type="molecule type" value="Genomic_DNA"/>
</dbReference>
<sequence length="134" mass="15029">MHDLGLTKEHDHGGTFECDGAKSAYNFAISQGIEIPKAELIHEMVALHDSIGVAQAHEPEVALIHYGAGLDVAALWHKDIHPKTLTEIVTTYPRLDFAEAFILLLKDQLKRKPESYMKTLIELGFYEKMLAVNF</sequence>
<dbReference type="PANTHER" id="PTHR35569">
    <property type="entry name" value="CYANAMIDE HYDRATASE DDI2-RELATED"/>
    <property type="match status" value="1"/>
</dbReference>
<evidence type="ECO:0008006" key="3">
    <source>
        <dbReference type="Google" id="ProtNLM"/>
    </source>
</evidence>
<dbReference type="PANTHER" id="PTHR35569:SF1">
    <property type="entry name" value="CYANAMIDE HYDRATASE DDI2-RELATED"/>
    <property type="match status" value="1"/>
</dbReference>
<protein>
    <recommendedName>
        <fullName evidence="3">Phosphohydrolase</fullName>
    </recommendedName>
</protein>
<evidence type="ECO:0000313" key="2">
    <source>
        <dbReference type="Proteomes" id="UP000676428"/>
    </source>
</evidence>
<keyword evidence="2" id="KW-1185">Reference proteome</keyword>
<gene>
    <name evidence="1" type="ORF">KHX94_13615</name>
</gene>
<reference evidence="1 2" key="1">
    <citation type="journal article" date="2012" name="Int. J. Syst. Evol. Microbiol.">
        <title>Shewanella dokdonensis sp. nov., isolated from seawater.</title>
        <authorList>
            <person name="Sung H.R."/>
            <person name="Yoon J.H."/>
            <person name="Ghim S.Y."/>
        </authorList>
    </citation>
    <scope>NUCLEOTIDE SEQUENCE [LARGE SCALE GENOMIC DNA]</scope>
    <source>
        <strain evidence="1 2">DSM 23626</strain>
    </source>
</reference>